<keyword evidence="2" id="KW-1185">Reference proteome</keyword>
<dbReference type="EMBL" id="JAOPJF010000037">
    <property type="protein sequence ID" value="KAK1143734.1"/>
    <property type="molecule type" value="Genomic_DNA"/>
</dbReference>
<dbReference type="Proteomes" id="UP001177260">
    <property type="component" value="Unassembled WGS sequence"/>
</dbReference>
<sequence>MLALAPDLTKAGKAASRIVDLVNTDSAAKEFGSDSHKRIMPSVEKSAVDIETNTESVSPPFSETAVGAELHQIQFSYPTSPDKPVPKGLNITFFYALVGPSGSGKSTIFVMLERFYYPVSGSILIDGLDITQILSTSFREDIALVAQESVLFESSVKFNIALGARPGYTPTKTEIEEACKLAQIHDVIMELPDGYETICTHGGKQFSGSQRQRLAISRAFIRKPRLLLLDESTSALDGDSGTKVQNALSGFLGKTTVIAITYRLRTIYRADQIFVIDGGRCVAHGTHAQLIEKSDMYRESVLHQSLDV</sequence>
<reference evidence="1 2" key="1">
    <citation type="journal article" date="2023" name="ACS Omega">
        <title>Identification of the Neoaspergillic Acid Biosynthesis Gene Cluster by Establishing an In Vitro CRISPR-Ribonucleoprotein Genetic System in Aspergillus melleus.</title>
        <authorList>
            <person name="Yuan B."/>
            <person name="Grau M.F."/>
            <person name="Murata R.M."/>
            <person name="Torok T."/>
            <person name="Venkateswaran K."/>
            <person name="Stajich J.E."/>
            <person name="Wang C.C.C."/>
        </authorList>
    </citation>
    <scope>NUCLEOTIDE SEQUENCE [LARGE SCALE GENOMIC DNA]</scope>
    <source>
        <strain evidence="1 2">IMV 1140</strain>
    </source>
</reference>
<gene>
    <name evidence="1" type="ORF">N8T08_006135</name>
</gene>
<comment type="caution">
    <text evidence="1">The sequence shown here is derived from an EMBL/GenBank/DDBJ whole genome shotgun (WGS) entry which is preliminary data.</text>
</comment>
<organism evidence="1 2">
    <name type="scientific">Aspergillus melleus</name>
    <dbReference type="NCBI Taxonomy" id="138277"/>
    <lineage>
        <taxon>Eukaryota</taxon>
        <taxon>Fungi</taxon>
        <taxon>Dikarya</taxon>
        <taxon>Ascomycota</taxon>
        <taxon>Pezizomycotina</taxon>
        <taxon>Eurotiomycetes</taxon>
        <taxon>Eurotiomycetidae</taxon>
        <taxon>Eurotiales</taxon>
        <taxon>Aspergillaceae</taxon>
        <taxon>Aspergillus</taxon>
        <taxon>Aspergillus subgen. Circumdati</taxon>
    </lineage>
</organism>
<protein>
    <submittedName>
        <fullName evidence="1">Uncharacterized protein</fullName>
    </submittedName>
</protein>
<proteinExistence type="predicted"/>
<name>A0ACC3B0Z1_9EURO</name>
<evidence type="ECO:0000313" key="2">
    <source>
        <dbReference type="Proteomes" id="UP001177260"/>
    </source>
</evidence>
<accession>A0ACC3B0Z1</accession>
<evidence type="ECO:0000313" key="1">
    <source>
        <dbReference type="EMBL" id="KAK1143734.1"/>
    </source>
</evidence>